<dbReference type="AlphaFoldDB" id="A0AA38F7S5"/>
<keyword evidence="1" id="KW-0677">Repeat</keyword>
<dbReference type="PANTHER" id="PTHR47926">
    <property type="entry name" value="PENTATRICOPEPTIDE REPEAT-CONTAINING PROTEIN"/>
    <property type="match status" value="1"/>
</dbReference>
<dbReference type="Proteomes" id="UP000824469">
    <property type="component" value="Unassembled WGS sequence"/>
</dbReference>
<dbReference type="EMBL" id="JAHRHJ020002130">
    <property type="protein sequence ID" value="KAH9292868.1"/>
    <property type="molecule type" value="Genomic_DNA"/>
</dbReference>
<evidence type="ECO:0000313" key="2">
    <source>
        <dbReference type="EMBL" id="KAH9292868.1"/>
    </source>
</evidence>
<evidence type="ECO:0008006" key="4">
    <source>
        <dbReference type="Google" id="ProtNLM"/>
    </source>
</evidence>
<sequence>MTERNVISWTAMISVYVKYKWIPFDKYTIAGHFRSASTCLSLIMATLKISADNYPGRLAKAFVVDPPMFNYLWKYLEVYVISWFARRPRLKIAVLRKGIVRGKIIPHPHDYERIHVRFNTLISMNAKCGSMLNAHEVFDKMSERNVISWTGMISAYVKYWWIPV</sequence>
<accession>A0AA38F7S5</accession>
<dbReference type="Pfam" id="PF01535">
    <property type="entry name" value="PPR"/>
    <property type="match status" value="1"/>
</dbReference>
<dbReference type="SUPFAM" id="SSF52087">
    <property type="entry name" value="CRAL/TRIO domain"/>
    <property type="match status" value="1"/>
</dbReference>
<dbReference type="PANTHER" id="PTHR47926:SF347">
    <property type="entry name" value="PENTATRICOPEPTIDE REPEAT-CONTAINING PROTEIN"/>
    <property type="match status" value="1"/>
</dbReference>
<dbReference type="GO" id="GO:0003723">
    <property type="term" value="F:RNA binding"/>
    <property type="evidence" value="ECO:0007669"/>
    <property type="project" value="InterPro"/>
</dbReference>
<dbReference type="InterPro" id="IPR046960">
    <property type="entry name" value="PPR_At4g14850-like_plant"/>
</dbReference>
<evidence type="ECO:0000313" key="3">
    <source>
        <dbReference type="Proteomes" id="UP000824469"/>
    </source>
</evidence>
<organism evidence="2 3">
    <name type="scientific">Taxus chinensis</name>
    <name type="common">Chinese yew</name>
    <name type="synonym">Taxus wallichiana var. chinensis</name>
    <dbReference type="NCBI Taxonomy" id="29808"/>
    <lineage>
        <taxon>Eukaryota</taxon>
        <taxon>Viridiplantae</taxon>
        <taxon>Streptophyta</taxon>
        <taxon>Embryophyta</taxon>
        <taxon>Tracheophyta</taxon>
        <taxon>Spermatophyta</taxon>
        <taxon>Pinopsida</taxon>
        <taxon>Pinidae</taxon>
        <taxon>Conifers II</taxon>
        <taxon>Cupressales</taxon>
        <taxon>Taxaceae</taxon>
        <taxon>Taxus</taxon>
    </lineage>
</organism>
<proteinExistence type="predicted"/>
<reference evidence="2 3" key="1">
    <citation type="journal article" date="2021" name="Nat. Plants">
        <title>The Taxus genome provides insights into paclitaxel biosynthesis.</title>
        <authorList>
            <person name="Xiong X."/>
            <person name="Gou J."/>
            <person name="Liao Q."/>
            <person name="Li Y."/>
            <person name="Zhou Q."/>
            <person name="Bi G."/>
            <person name="Li C."/>
            <person name="Du R."/>
            <person name="Wang X."/>
            <person name="Sun T."/>
            <person name="Guo L."/>
            <person name="Liang H."/>
            <person name="Lu P."/>
            <person name="Wu Y."/>
            <person name="Zhang Z."/>
            <person name="Ro D.K."/>
            <person name="Shang Y."/>
            <person name="Huang S."/>
            <person name="Yan J."/>
        </authorList>
    </citation>
    <scope>NUCLEOTIDE SEQUENCE [LARGE SCALE GENOMIC DNA]</scope>
    <source>
        <strain evidence="2">Ta-2019</strain>
    </source>
</reference>
<protein>
    <recommendedName>
        <fullName evidence="4">Pentatricopeptide repeat-containing protein</fullName>
    </recommendedName>
</protein>
<comment type="caution">
    <text evidence="2">The sequence shown here is derived from an EMBL/GenBank/DDBJ whole genome shotgun (WGS) entry which is preliminary data.</text>
</comment>
<dbReference type="GO" id="GO:0009451">
    <property type="term" value="P:RNA modification"/>
    <property type="evidence" value="ECO:0007669"/>
    <property type="project" value="InterPro"/>
</dbReference>
<dbReference type="Gene3D" id="1.25.40.10">
    <property type="entry name" value="Tetratricopeptide repeat domain"/>
    <property type="match status" value="1"/>
</dbReference>
<gene>
    <name evidence="2" type="ORF">KI387_041941</name>
</gene>
<dbReference type="InterPro" id="IPR011990">
    <property type="entry name" value="TPR-like_helical_dom_sf"/>
</dbReference>
<evidence type="ECO:0000256" key="1">
    <source>
        <dbReference type="ARBA" id="ARBA00022737"/>
    </source>
</evidence>
<dbReference type="InterPro" id="IPR036865">
    <property type="entry name" value="CRAL-TRIO_dom_sf"/>
</dbReference>
<dbReference type="InterPro" id="IPR002885">
    <property type="entry name" value="PPR_rpt"/>
</dbReference>
<name>A0AA38F7S5_TAXCH</name>
<dbReference type="Gene3D" id="3.40.525.10">
    <property type="entry name" value="CRAL-TRIO lipid binding domain"/>
    <property type="match status" value="1"/>
</dbReference>
<keyword evidence="3" id="KW-1185">Reference proteome</keyword>